<reference evidence="1 2" key="1">
    <citation type="submission" date="2016-04" db="EMBL/GenBank/DDBJ databases">
        <authorList>
            <person name="Evans L.H."/>
            <person name="Alamgir A."/>
            <person name="Owens N."/>
            <person name="Weber N.D."/>
            <person name="Virtaneva K."/>
            <person name="Barbian K."/>
            <person name="Babar A."/>
            <person name="Rosenke K."/>
        </authorList>
    </citation>
    <scope>NUCLEOTIDE SEQUENCE [LARGE SCALE GENOMIC DNA]</scope>
    <source>
        <strain evidence="1 2">IFM 0406</strain>
    </source>
</reference>
<sequence>MSQGQKPRWPEFYPRMKYRARKRDQRRVRIRFWNERFEPLWPQPTLSAAVLLTVVASHELRARWSGTATQSEYELR</sequence>
<dbReference type="Proteomes" id="UP000076512">
    <property type="component" value="Unassembled WGS sequence"/>
</dbReference>
<gene>
    <name evidence="1" type="ORF">AWN90_37000</name>
</gene>
<accession>A0A164LD53</accession>
<keyword evidence="2" id="KW-1185">Reference proteome</keyword>
<dbReference type="STRING" id="455432.AWN90_37000"/>
<dbReference type="AlphaFoldDB" id="A0A164LD53"/>
<protein>
    <submittedName>
        <fullName evidence="1">Uncharacterized protein</fullName>
    </submittedName>
</protein>
<organism evidence="1 2">
    <name type="scientific">Nocardia terpenica</name>
    <dbReference type="NCBI Taxonomy" id="455432"/>
    <lineage>
        <taxon>Bacteria</taxon>
        <taxon>Bacillati</taxon>
        <taxon>Actinomycetota</taxon>
        <taxon>Actinomycetes</taxon>
        <taxon>Mycobacteriales</taxon>
        <taxon>Nocardiaceae</taxon>
        <taxon>Nocardia</taxon>
    </lineage>
</organism>
<evidence type="ECO:0000313" key="2">
    <source>
        <dbReference type="Proteomes" id="UP000076512"/>
    </source>
</evidence>
<name>A0A164LD53_9NOCA</name>
<dbReference type="EMBL" id="LWGR01000009">
    <property type="protein sequence ID" value="KZM72277.1"/>
    <property type="molecule type" value="Genomic_DNA"/>
</dbReference>
<evidence type="ECO:0000313" key="1">
    <source>
        <dbReference type="EMBL" id="KZM72277.1"/>
    </source>
</evidence>
<proteinExistence type="predicted"/>
<comment type="caution">
    <text evidence="1">The sequence shown here is derived from an EMBL/GenBank/DDBJ whole genome shotgun (WGS) entry which is preliminary data.</text>
</comment>